<gene>
    <name evidence="1" type="ORF">MLD38_034505</name>
</gene>
<dbReference type="Proteomes" id="UP001057402">
    <property type="component" value="Chromosome 10"/>
</dbReference>
<evidence type="ECO:0000313" key="2">
    <source>
        <dbReference type="Proteomes" id="UP001057402"/>
    </source>
</evidence>
<accession>A0ACB9MCN6</accession>
<organism evidence="1 2">
    <name type="scientific">Melastoma candidum</name>
    <dbReference type="NCBI Taxonomy" id="119954"/>
    <lineage>
        <taxon>Eukaryota</taxon>
        <taxon>Viridiplantae</taxon>
        <taxon>Streptophyta</taxon>
        <taxon>Embryophyta</taxon>
        <taxon>Tracheophyta</taxon>
        <taxon>Spermatophyta</taxon>
        <taxon>Magnoliopsida</taxon>
        <taxon>eudicotyledons</taxon>
        <taxon>Gunneridae</taxon>
        <taxon>Pentapetalae</taxon>
        <taxon>rosids</taxon>
        <taxon>malvids</taxon>
        <taxon>Myrtales</taxon>
        <taxon>Melastomataceae</taxon>
        <taxon>Melastomatoideae</taxon>
        <taxon>Melastomateae</taxon>
        <taxon>Melastoma</taxon>
    </lineage>
</organism>
<keyword evidence="2" id="KW-1185">Reference proteome</keyword>
<evidence type="ECO:0000313" key="1">
    <source>
        <dbReference type="EMBL" id="KAI4321084.1"/>
    </source>
</evidence>
<proteinExistence type="predicted"/>
<comment type="caution">
    <text evidence="1">The sequence shown here is derived from an EMBL/GenBank/DDBJ whole genome shotgun (WGS) entry which is preliminary data.</text>
</comment>
<protein>
    <submittedName>
        <fullName evidence="1">Uncharacterized protein</fullName>
    </submittedName>
</protein>
<name>A0ACB9MCN6_9MYRT</name>
<dbReference type="EMBL" id="CM042889">
    <property type="protein sequence ID" value="KAI4321084.1"/>
    <property type="molecule type" value="Genomic_DNA"/>
</dbReference>
<sequence length="121" mass="13596">MEARALWMQALHKQSEIESDWLGRDIYHSKTVSDTLREESPGSPGYMLSAGMPYKSFDFQTANSPTSKYSDSEKCRSLSSEMQITGESAVEEISAVDAMDSDLPRVPVSKMCLQKFEDEED</sequence>
<reference evidence="2" key="1">
    <citation type="journal article" date="2023" name="Front. Plant Sci.">
        <title>Chromosomal-level genome assembly of Melastoma candidum provides insights into trichome evolution.</title>
        <authorList>
            <person name="Zhong Y."/>
            <person name="Wu W."/>
            <person name="Sun C."/>
            <person name="Zou P."/>
            <person name="Liu Y."/>
            <person name="Dai S."/>
            <person name="Zhou R."/>
        </authorList>
    </citation>
    <scope>NUCLEOTIDE SEQUENCE [LARGE SCALE GENOMIC DNA]</scope>
</reference>